<evidence type="ECO:0000313" key="3">
    <source>
        <dbReference type="EMBL" id="CAD7621000.1"/>
    </source>
</evidence>
<dbReference type="GO" id="GO:0038203">
    <property type="term" value="P:TORC2 signaling"/>
    <property type="evidence" value="ECO:0007669"/>
    <property type="project" value="TreeGrafter"/>
</dbReference>
<dbReference type="InterPro" id="IPR013745">
    <property type="entry name" value="Bit61/PRR5"/>
</dbReference>
<keyword evidence="4" id="KW-1185">Reference proteome</keyword>
<dbReference type="PANTHER" id="PTHR32428">
    <property type="entry name" value="TARGET OF RAPAMYCIN COMPLEX 2 SUBUNIT BIT61-RELATED"/>
    <property type="match status" value="1"/>
</dbReference>
<dbReference type="PANTHER" id="PTHR32428:SF2">
    <property type="entry name" value="TARGET OF RAPAMYCIN COMPLEX 2 SUBUNIT BIT61-RELATED"/>
    <property type="match status" value="1"/>
</dbReference>
<organism evidence="3">
    <name type="scientific">Medioppia subpectinata</name>
    <dbReference type="NCBI Taxonomy" id="1979941"/>
    <lineage>
        <taxon>Eukaryota</taxon>
        <taxon>Metazoa</taxon>
        <taxon>Ecdysozoa</taxon>
        <taxon>Arthropoda</taxon>
        <taxon>Chelicerata</taxon>
        <taxon>Arachnida</taxon>
        <taxon>Acari</taxon>
        <taxon>Acariformes</taxon>
        <taxon>Sarcoptiformes</taxon>
        <taxon>Oribatida</taxon>
        <taxon>Brachypylina</taxon>
        <taxon>Oppioidea</taxon>
        <taxon>Oppiidae</taxon>
        <taxon>Medioppia</taxon>
    </lineage>
</organism>
<dbReference type="GO" id="GO:0031932">
    <property type="term" value="C:TORC2 complex"/>
    <property type="evidence" value="ECO:0007669"/>
    <property type="project" value="TreeGrafter"/>
</dbReference>
<dbReference type="Proteomes" id="UP000759131">
    <property type="component" value="Unassembled WGS sequence"/>
</dbReference>
<dbReference type="EMBL" id="OC855013">
    <property type="protein sequence ID" value="CAD7621000.1"/>
    <property type="molecule type" value="Genomic_DNA"/>
</dbReference>
<dbReference type="EMBL" id="CAJPIZ010000438">
    <property type="protein sequence ID" value="CAG2101430.1"/>
    <property type="molecule type" value="Genomic_DNA"/>
</dbReference>
<feature type="region of interest" description="Disordered" evidence="2">
    <location>
        <begin position="27"/>
        <end position="47"/>
    </location>
</feature>
<dbReference type="Pfam" id="PF08539">
    <property type="entry name" value="HbrB"/>
    <property type="match status" value="1"/>
</dbReference>
<evidence type="ECO:0000256" key="1">
    <source>
        <dbReference type="ARBA" id="ARBA00010453"/>
    </source>
</evidence>
<name>A0A7R9KF38_9ACAR</name>
<evidence type="ECO:0000256" key="2">
    <source>
        <dbReference type="SAM" id="MobiDB-lite"/>
    </source>
</evidence>
<evidence type="ECO:0000313" key="4">
    <source>
        <dbReference type="Proteomes" id="UP000759131"/>
    </source>
</evidence>
<gene>
    <name evidence="3" type="ORF">OSB1V03_LOCUS1480</name>
</gene>
<sequence length="299" mass="34470">MKSGTSIPNLSWNWKPFTKSVETADISEDKVRTHRSNSQKRQNNPLDEISEDSYKTICLGDMSTMKSPMYHNITLSQTQHWMRLEEAILEIFERSGPLLLRSGSLVSIHEHVRHLLDSNIGSFVYDRYNRHILKKGMAILRQKLVLKANLIDGLCDIWVQFYSNILPALDSILYRVKAKCGLTVRQTTLIAFRDEMIFETSFEDKLKDLSVYECYPPSKNKIHIELLTALTISPYMGYKGLYLEHDISEVAVPSREPHLNAKRKSIDLLSRSLSRPLTMQPKQLETLKELFATAIKKIN</sequence>
<reference evidence="3" key="1">
    <citation type="submission" date="2020-11" db="EMBL/GenBank/DDBJ databases">
        <authorList>
            <person name="Tran Van P."/>
        </authorList>
    </citation>
    <scope>NUCLEOTIDE SEQUENCE</scope>
</reference>
<dbReference type="AlphaFoldDB" id="A0A7R9KF38"/>
<accession>A0A7R9KF38</accession>
<protein>
    <submittedName>
        <fullName evidence="3">Uncharacterized protein</fullName>
    </submittedName>
</protein>
<proteinExistence type="inferred from homology"/>
<comment type="similarity">
    <text evidence="1">Belongs to the PROTOR family.</text>
</comment>
<dbReference type="OrthoDB" id="6494801at2759"/>